<reference evidence="1 2" key="1">
    <citation type="submission" date="2016-07" db="EMBL/GenBank/DDBJ databases">
        <title>Multiple horizontal gene transfer events from other fungi enriched the ability of initially mycotrophic Trichoderma (Ascomycota) to feed on dead plant biomass.</title>
        <authorList>
            <consortium name="DOE Joint Genome Institute"/>
            <person name="Aerts A."/>
            <person name="Atanasova L."/>
            <person name="Chenthamara K."/>
            <person name="Zhang J."/>
            <person name="Grujic M."/>
            <person name="Henrissat B."/>
            <person name="Kuo A."/>
            <person name="Salamov A."/>
            <person name="Lipzen A."/>
            <person name="Labutti K."/>
            <person name="Barry K."/>
            <person name="Miao Y."/>
            <person name="Rahimi M.J."/>
            <person name="Shen Q."/>
            <person name="Grigoriev I.V."/>
            <person name="Kubicek C.P."/>
            <person name="Druzhinina I.S."/>
        </authorList>
    </citation>
    <scope>NUCLEOTIDE SEQUENCE [LARGE SCALE GENOMIC DNA]</scope>
    <source>
        <strain evidence="1 2">CBS 433.97</strain>
    </source>
</reference>
<dbReference type="Proteomes" id="UP000240493">
    <property type="component" value="Unassembled WGS sequence"/>
</dbReference>
<accession>A0A2T3YZ23</accession>
<gene>
    <name evidence="1" type="ORF">M441DRAFT_258909</name>
</gene>
<sequence length="222" mass="23500">MGRYMDVCMYVACGGAVIMYRLAETRAGHSLALGPSGLRCLSKGLLPGVVKHSRNGIQVSSTKQCMASIGIECLGRTFVGRESSGDYARLGKIADLSQLTTSSVGLAKGAHTCNKEASQGVGCCQPAGTSTCPAVLCAWRVPVRVPRSQARQKEGGRWETLFLESPASRSSTLLLSRLSLLCPPPLLRPLPTATTAARISDALLPAATGLFRTNPTYMHAYT</sequence>
<dbReference type="AlphaFoldDB" id="A0A2T3YZ23"/>
<evidence type="ECO:0000313" key="2">
    <source>
        <dbReference type="Proteomes" id="UP000240493"/>
    </source>
</evidence>
<protein>
    <submittedName>
        <fullName evidence="1">Uncharacterized protein</fullName>
    </submittedName>
</protein>
<organism evidence="1 2">
    <name type="scientific">Trichoderma asperellum (strain ATCC 204424 / CBS 433.97 / NBRC 101777)</name>
    <dbReference type="NCBI Taxonomy" id="1042311"/>
    <lineage>
        <taxon>Eukaryota</taxon>
        <taxon>Fungi</taxon>
        <taxon>Dikarya</taxon>
        <taxon>Ascomycota</taxon>
        <taxon>Pezizomycotina</taxon>
        <taxon>Sordariomycetes</taxon>
        <taxon>Hypocreomycetidae</taxon>
        <taxon>Hypocreales</taxon>
        <taxon>Hypocreaceae</taxon>
        <taxon>Trichoderma</taxon>
    </lineage>
</organism>
<proteinExistence type="predicted"/>
<name>A0A2T3YZ23_TRIA4</name>
<keyword evidence="2" id="KW-1185">Reference proteome</keyword>
<dbReference type="EMBL" id="KZ679267">
    <property type="protein sequence ID" value="PTB37831.1"/>
    <property type="molecule type" value="Genomic_DNA"/>
</dbReference>
<evidence type="ECO:0000313" key="1">
    <source>
        <dbReference type="EMBL" id="PTB37831.1"/>
    </source>
</evidence>